<evidence type="ECO:0000259" key="5">
    <source>
        <dbReference type="SMART" id="SM00839"/>
    </source>
</evidence>
<dbReference type="AlphaFoldDB" id="A0A0M8MRR3"/>
<dbReference type="SUPFAM" id="SSF53223">
    <property type="entry name" value="Aminoacid dehydrogenase-like, N-terminal domain"/>
    <property type="match status" value="1"/>
</dbReference>
<dbReference type="PANTHER" id="PTHR11606:SF24">
    <property type="entry name" value="NAD-SPECIFIC GLUTAMATE DEHYDROGENASE"/>
    <property type="match status" value="1"/>
</dbReference>
<dbReference type="OrthoDB" id="184415at2759"/>
<dbReference type="Pfam" id="PF23147">
    <property type="entry name" value="GDH2_N"/>
    <property type="match status" value="1"/>
</dbReference>
<dbReference type="PANTHER" id="PTHR11606">
    <property type="entry name" value="GLUTAMATE DEHYDROGENASE"/>
    <property type="match status" value="1"/>
</dbReference>
<dbReference type="EC" id="1.4.1.2" evidence="4"/>
<dbReference type="VEuPathDB" id="FungiDB:Malapachy_1544"/>
<comment type="similarity">
    <text evidence="1 4">Belongs to the Glu/Leu/Phe/Val dehydrogenases family.</text>
</comment>
<dbReference type="InterPro" id="IPR016210">
    <property type="entry name" value="NAD-GDH_euk"/>
</dbReference>
<gene>
    <name evidence="6" type="ORF">Malapachy_1544</name>
</gene>
<comment type="caution">
    <text evidence="6">The sequence shown here is derived from an EMBL/GenBank/DDBJ whole genome shotgun (WGS) entry which is preliminary data.</text>
</comment>
<dbReference type="InterPro" id="IPR046346">
    <property type="entry name" value="Aminoacid_DH-like_N_sf"/>
</dbReference>
<dbReference type="InterPro" id="IPR036291">
    <property type="entry name" value="NAD(P)-bd_dom_sf"/>
</dbReference>
<evidence type="ECO:0000256" key="2">
    <source>
        <dbReference type="ARBA" id="ARBA00023002"/>
    </source>
</evidence>
<dbReference type="InterPro" id="IPR006096">
    <property type="entry name" value="Glu/Leu/Phe/Val/Trp_DH_C"/>
</dbReference>
<accession>A0A0M8MRR3</accession>
<dbReference type="Proteomes" id="UP000037751">
    <property type="component" value="Unassembled WGS sequence"/>
</dbReference>
<dbReference type="Pfam" id="PF00208">
    <property type="entry name" value="ELFV_dehydrog"/>
    <property type="match status" value="1"/>
</dbReference>
<evidence type="ECO:0000313" key="7">
    <source>
        <dbReference type="Proteomes" id="UP000037751"/>
    </source>
</evidence>
<organism evidence="6 7">
    <name type="scientific">Malassezia pachydermatis</name>
    <dbReference type="NCBI Taxonomy" id="77020"/>
    <lineage>
        <taxon>Eukaryota</taxon>
        <taxon>Fungi</taxon>
        <taxon>Dikarya</taxon>
        <taxon>Basidiomycota</taxon>
        <taxon>Ustilaginomycotina</taxon>
        <taxon>Malasseziomycetes</taxon>
        <taxon>Malasseziales</taxon>
        <taxon>Malasseziaceae</taxon>
        <taxon>Malassezia</taxon>
    </lineage>
</organism>
<comment type="catalytic activity">
    <reaction evidence="4">
        <text>L-glutamate + NAD(+) + H2O = 2-oxoglutarate + NH4(+) + NADH + H(+)</text>
        <dbReference type="Rhea" id="RHEA:15133"/>
        <dbReference type="ChEBI" id="CHEBI:15377"/>
        <dbReference type="ChEBI" id="CHEBI:15378"/>
        <dbReference type="ChEBI" id="CHEBI:16810"/>
        <dbReference type="ChEBI" id="CHEBI:28938"/>
        <dbReference type="ChEBI" id="CHEBI:29985"/>
        <dbReference type="ChEBI" id="CHEBI:57540"/>
        <dbReference type="ChEBI" id="CHEBI:57945"/>
        <dbReference type="EC" id="1.4.1.2"/>
    </reaction>
</comment>
<dbReference type="GeneID" id="28727923"/>
<sequence>MSDQDVSTEHLSAILSKMASKHHPFLAQARSGVSTPDDHKIQNNTGYVETVFEDKKVQAEKVQQILEQEGFIPQELIPSEVGWFYENLGIDDMYFERESAETIASHILALYGAKISEYTNNTGHINIDLQKKSENSAVFIHSSEPGVSKADGKNWERTIDEQYLNKSNVDCAFRLETYRSTGSGPSGSPEQLRCYFLQKCEFAQPVPEKDSKESLDIRAVSDQTFLTKASENTLSIYQGVMEEALRRDGPVIEMFEVMGSKERRVVIASRMGATSNFFSAVSDLYHFYGLYSSRKYVEQFSNGITILSLYLNPLPGANSPPIELSIYQILKEISLIFVLPDNPFFTASESKSNHAVQEATYAYVGWLFAQHFCNRLGSAYEALLKIIDENDAHQAAVLNDIKLRLREETFTRQSIFEVIERFPHVVRLLYVHFANIHYPMNGGEQTMQTLSRQRLTRETLLTDEQMNDYIIKSANNMHERFVLQALLAFNKSVLKTNFYTPTKVALSFRLNPSFLRESEYPLKPYGIFFVVGSNFRGFHVRFRDVARGGIRIIRSRNRENYSINQRTLFDENYGLARTQHLKNKDIPEGGAKGTILPNVDADPRLCFMQYVDALLDLLIKGTTPGVKEEIVDLVGKDEILFLGPDEGTADFMDWGAEHARSRGAPWWKSFTTGKPASTLGGVPHDVFGMTSLSIRQYIYGILRKHNLREEDITKVQTGGPDGDLGSNEILLSKDKTIAIIDGSGVVHDPHGLDREELVRLAKARKMISHFDTSKLSKDGYRILIEDRNVKLPSGEVVGDGVAFRNKAHLIFEADLFVPCGGRPESINISNVHELLTEDLKCHYKYIVEGANLFITRQARLELEKNSVILYPDASANKGGVTSSSLEVLVGLSLTDEEYISNMVFNDGKPTTFYMDYVHDIQDIIGRNAKGEFEAIWREHQETGKPRSVISTELSTTLNQISEDIEETDLYDQETLRKAVLIHVFPNSLIAKVGLDELIRRVPASYLKSAFAAQVAASFVYAKGPRASHVDFYNHINQLLKFYE</sequence>
<evidence type="ECO:0000256" key="3">
    <source>
        <dbReference type="ARBA" id="ARBA00023027"/>
    </source>
</evidence>
<dbReference type="GO" id="GO:0006538">
    <property type="term" value="P:L-glutamate catabolic process"/>
    <property type="evidence" value="ECO:0007669"/>
    <property type="project" value="UniProtKB-UniRule"/>
</dbReference>
<evidence type="ECO:0000256" key="1">
    <source>
        <dbReference type="ARBA" id="ARBA00006382"/>
    </source>
</evidence>
<dbReference type="STRING" id="77020.A0A0M8MRR3"/>
<dbReference type="GO" id="GO:0004352">
    <property type="term" value="F:glutamate dehydrogenase (NAD+) activity"/>
    <property type="evidence" value="ECO:0007669"/>
    <property type="project" value="UniProtKB-UniRule"/>
</dbReference>
<reference evidence="6 7" key="1">
    <citation type="submission" date="2015-07" db="EMBL/GenBank/DDBJ databases">
        <title>Draft Genome Sequence of Malassezia furfur CBS1878 and Malassezia pachydermatis CBS1879.</title>
        <authorList>
            <person name="Triana S."/>
            <person name="Ohm R."/>
            <person name="Gonzalez A."/>
            <person name="DeCock H."/>
            <person name="Restrepo S."/>
            <person name="Celis A."/>
        </authorList>
    </citation>
    <scope>NUCLEOTIDE SEQUENCE [LARGE SCALE GENOMIC DNA]</scope>
    <source>
        <strain evidence="6 7">CBS 1879</strain>
    </source>
</reference>
<dbReference type="PIRSF" id="PIRSF000184">
    <property type="entry name" value="GDH_NAD"/>
    <property type="match status" value="1"/>
</dbReference>
<dbReference type="EMBL" id="LGAV01000007">
    <property type="protein sequence ID" value="KOS13004.1"/>
    <property type="molecule type" value="Genomic_DNA"/>
</dbReference>
<dbReference type="Pfam" id="PF23152">
    <property type="entry name" value="GDH_2nd"/>
    <property type="match status" value="1"/>
</dbReference>
<evidence type="ECO:0000256" key="4">
    <source>
        <dbReference type="PIRNR" id="PIRNR000184"/>
    </source>
</evidence>
<dbReference type="InterPro" id="IPR055480">
    <property type="entry name" value="NAD-GDH_N"/>
</dbReference>
<keyword evidence="2 4" id="KW-0560">Oxidoreductase</keyword>
<keyword evidence="7" id="KW-1185">Reference proteome</keyword>
<dbReference type="GO" id="GO:0005739">
    <property type="term" value="C:mitochondrion"/>
    <property type="evidence" value="ECO:0007669"/>
    <property type="project" value="UniProtKB-UniRule"/>
</dbReference>
<dbReference type="RefSeq" id="XP_017990636.1">
    <property type="nucleotide sequence ID" value="XM_018136048.1"/>
</dbReference>
<proteinExistence type="inferred from homology"/>
<dbReference type="SMART" id="SM00839">
    <property type="entry name" value="ELFV_dehydrog"/>
    <property type="match status" value="1"/>
</dbReference>
<keyword evidence="3 4" id="KW-0520">NAD</keyword>
<feature type="domain" description="Glutamate/phenylalanine/leucine/valine/L-tryptophan dehydrogenase C-terminal" evidence="5">
    <location>
        <begin position="681"/>
        <end position="943"/>
    </location>
</feature>
<evidence type="ECO:0000313" key="6">
    <source>
        <dbReference type="EMBL" id="KOS13004.1"/>
    </source>
</evidence>
<protein>
    <recommendedName>
        <fullName evidence="4">NAD-specific glutamate dehydrogenase</fullName>
        <ecNumber evidence="4">1.4.1.2</ecNumber>
    </recommendedName>
</protein>
<dbReference type="SUPFAM" id="SSF51735">
    <property type="entry name" value="NAD(P)-binding Rossmann-fold domains"/>
    <property type="match status" value="1"/>
</dbReference>
<dbReference type="InterPro" id="IPR056365">
    <property type="entry name" value="NAD-GDH_2nd"/>
</dbReference>
<dbReference type="Gene3D" id="3.40.50.720">
    <property type="entry name" value="NAD(P)-binding Rossmann-like Domain"/>
    <property type="match status" value="1"/>
</dbReference>
<comment type="function">
    <text evidence="4">NAD(+)-dependent glutamate dehydrogenase which degrades glutamate to ammonia and alpha-ketoglutarate.</text>
</comment>
<name>A0A0M8MRR3_9BASI</name>